<dbReference type="GO" id="GO:0005758">
    <property type="term" value="C:mitochondrial intermembrane space"/>
    <property type="evidence" value="ECO:0007669"/>
    <property type="project" value="TreeGrafter"/>
</dbReference>
<dbReference type="GO" id="GO:0034553">
    <property type="term" value="P:mitochondrial respiratory chain complex II assembly"/>
    <property type="evidence" value="ECO:0007669"/>
    <property type="project" value="UniProtKB-UniRule"/>
</dbReference>
<evidence type="ECO:0000256" key="5">
    <source>
        <dbReference type="ARBA" id="ARBA00023186"/>
    </source>
</evidence>
<gene>
    <name evidence="7" type="ORF">CCUR1050_LOCUS662</name>
</gene>
<evidence type="ECO:0000256" key="6">
    <source>
        <dbReference type="RuleBase" id="RU368039"/>
    </source>
</evidence>
<keyword evidence="5 6" id="KW-0143">Chaperone</keyword>
<dbReference type="AlphaFoldDB" id="A0A7S0LWL8"/>
<dbReference type="GO" id="GO:0005759">
    <property type="term" value="C:mitochondrial matrix"/>
    <property type="evidence" value="ECO:0007669"/>
    <property type="project" value="UniProtKB-SubCell"/>
</dbReference>
<dbReference type="CDD" id="cd20270">
    <property type="entry name" value="Complex1_LYR_SDHAF3_LYRM10"/>
    <property type="match status" value="1"/>
</dbReference>
<dbReference type="PANTHER" id="PTHR13137:SF6">
    <property type="entry name" value="SUCCINATE DEHYDROGENASE ASSEMBLY FACTOR 3, MITOCHONDRIAL"/>
    <property type="match status" value="1"/>
</dbReference>
<evidence type="ECO:0000256" key="3">
    <source>
        <dbReference type="ARBA" id="ARBA00022946"/>
    </source>
</evidence>
<evidence type="ECO:0000256" key="2">
    <source>
        <dbReference type="ARBA" id="ARBA00006020"/>
    </source>
</evidence>
<name>A0A7S0LWL8_9CRYP</name>
<dbReference type="EMBL" id="HBEZ01001143">
    <property type="protein sequence ID" value="CAD8622987.1"/>
    <property type="molecule type" value="Transcribed_RNA"/>
</dbReference>
<evidence type="ECO:0000313" key="7">
    <source>
        <dbReference type="EMBL" id="CAD8622987.1"/>
    </source>
</evidence>
<comment type="function">
    <text evidence="6">Plays an essential role in the assembly of succinate dehydrogenase (SDH), an enzyme complex (also referred to as respiratory complex II) that is a component of both the tricarboxylic acid (TCA) cycle and the mitochondrial electron transport chain, and which couples the oxidation of succinate to fumarate with the reduction of ubiquinone (coenzyme Q) to ubiquinol. Promotes maturation of the iron-sulfur protein subunit of the SDH catalytic dimer, protecting it from the deleterious effects of oxidants. May act together with SDHAF1.</text>
</comment>
<dbReference type="GO" id="GO:0006105">
    <property type="term" value="P:succinate metabolic process"/>
    <property type="evidence" value="ECO:0007669"/>
    <property type="project" value="TreeGrafter"/>
</dbReference>
<sequence length="105" mass="12347">MISLYRNILKLHRRVLPQEMQQLGDSYTKSEFKAHKTAKIGQVKEFVRQWKEYMYTLEIQAKQGKLGRELDESKIEVLNEEQREKLSQLKEEAYKAGGGMSGLRE</sequence>
<accession>A0A7S0LWL8</accession>
<evidence type="ECO:0000256" key="4">
    <source>
        <dbReference type="ARBA" id="ARBA00023128"/>
    </source>
</evidence>
<comment type="similarity">
    <text evidence="2 6">Belongs to the complex I LYR family. SDHAF3 subfamily.</text>
</comment>
<protein>
    <recommendedName>
        <fullName evidence="6">Succinate dehydrogenase assembly factor 3</fullName>
        <shortName evidence="6">SDH assembly factor 3</shortName>
        <shortName evidence="6">SDHAF3</shortName>
    </recommendedName>
</protein>
<dbReference type="PANTHER" id="PTHR13137">
    <property type="entry name" value="DC11 ACN9 HOMOLOG"/>
    <property type="match status" value="1"/>
</dbReference>
<comment type="subunit">
    <text evidence="6">Interacts with the iron-sulfur protein subunit within the SDH catalytic dimer.</text>
</comment>
<evidence type="ECO:0000256" key="1">
    <source>
        <dbReference type="ARBA" id="ARBA00004305"/>
    </source>
</evidence>
<reference evidence="7" key="1">
    <citation type="submission" date="2021-01" db="EMBL/GenBank/DDBJ databases">
        <authorList>
            <person name="Corre E."/>
            <person name="Pelletier E."/>
            <person name="Niang G."/>
            <person name="Scheremetjew M."/>
            <person name="Finn R."/>
            <person name="Kale V."/>
            <person name="Holt S."/>
            <person name="Cochrane G."/>
            <person name="Meng A."/>
            <person name="Brown T."/>
            <person name="Cohen L."/>
        </authorList>
    </citation>
    <scope>NUCLEOTIDE SEQUENCE</scope>
    <source>
        <strain evidence="7">CCAP979/52</strain>
    </source>
</reference>
<proteinExistence type="inferred from homology"/>
<dbReference type="InterPro" id="IPR008381">
    <property type="entry name" value="SDHAF3/Sdh7"/>
</dbReference>
<organism evidence="7">
    <name type="scientific">Cryptomonas curvata</name>
    <dbReference type="NCBI Taxonomy" id="233186"/>
    <lineage>
        <taxon>Eukaryota</taxon>
        <taxon>Cryptophyceae</taxon>
        <taxon>Cryptomonadales</taxon>
        <taxon>Cryptomonadaceae</taxon>
        <taxon>Cryptomonas</taxon>
    </lineage>
</organism>
<keyword evidence="3" id="KW-0809">Transit peptide</keyword>
<dbReference type="Pfam" id="PF13233">
    <property type="entry name" value="Complex1_LYR_2"/>
    <property type="match status" value="1"/>
</dbReference>
<comment type="subcellular location">
    <subcellularLocation>
        <location evidence="1 6">Mitochondrion matrix</location>
    </subcellularLocation>
</comment>
<keyword evidence="4 6" id="KW-0496">Mitochondrion</keyword>